<gene>
    <name evidence="1" type="ORF">C3F40_05045</name>
</gene>
<dbReference type="InterPro" id="IPR025127">
    <property type="entry name" value="DUF4054"/>
</dbReference>
<accession>A0A7U5THD2</accession>
<protein>
    <submittedName>
        <fullName evidence="1">DUF4054 domain-containing protein</fullName>
    </submittedName>
</protein>
<dbReference type="EMBL" id="CP026399">
    <property type="protein sequence ID" value="AUY01226.1"/>
    <property type="molecule type" value="Genomic_DNA"/>
</dbReference>
<dbReference type="Pfam" id="PF13262">
    <property type="entry name" value="DUF4054"/>
    <property type="match status" value="1"/>
</dbReference>
<name>A0A7U5THD2_ECOLX</name>
<evidence type="ECO:0000313" key="1">
    <source>
        <dbReference type="EMBL" id="AUY01226.1"/>
    </source>
</evidence>
<evidence type="ECO:0000313" key="2">
    <source>
        <dbReference type="Proteomes" id="UP000239554"/>
    </source>
</evidence>
<proteinExistence type="predicted"/>
<dbReference type="RefSeq" id="WP_104457428.1">
    <property type="nucleotide sequence ID" value="NZ_CP026399.1"/>
</dbReference>
<dbReference type="Proteomes" id="UP000239554">
    <property type="component" value="Chromosome"/>
</dbReference>
<dbReference type="AlphaFoldDB" id="A0A7U5THD2"/>
<organism evidence="1 2">
    <name type="scientific">Escherichia coli</name>
    <dbReference type="NCBI Taxonomy" id="562"/>
    <lineage>
        <taxon>Bacteria</taxon>
        <taxon>Pseudomonadati</taxon>
        <taxon>Pseudomonadota</taxon>
        <taxon>Gammaproteobacteria</taxon>
        <taxon>Enterobacterales</taxon>
        <taxon>Enterobacteriaceae</taxon>
        <taxon>Escherichia</taxon>
    </lineage>
</organism>
<sequence length="139" mass="15279">MARNQSLPTPEQFRADFPQFTDASRYPYNVIARRLAIADALLSEGRFGEEIFPDVVGNYVAHYLYLYDRDMRSSAIGGAGGANNGIQTAKSVDKVSVSYDASMTLDPNAGLWNNSTYGSIFWEYLMMFGAGAVQLGTPE</sequence>
<reference evidence="1 2" key="1">
    <citation type="journal article" date="2018" name="MBio">
        <title>Genomic Analysis of Hospital Plumbing Reveals Diverse Reservoir of Bacterial Plasmids Conferring Carbapenem Resistance.</title>
        <authorList>
            <consortium name="NISC Comparative Sequencing Program"/>
            <person name="Weingarten R.A."/>
            <person name="Johnson R.C."/>
            <person name="Conlan S."/>
            <person name="Ramsburg A.M."/>
            <person name="Dekker J.P."/>
            <person name="Lau A.F."/>
            <person name="Khil P."/>
            <person name="Odom R.T."/>
            <person name="Deming C."/>
            <person name="Park M."/>
            <person name="Thomas P.J."/>
            <person name="Henderson D.K."/>
            <person name="Palmore T.N."/>
            <person name="Segre J.A."/>
            <person name="Frank K.M."/>
        </authorList>
    </citation>
    <scope>NUCLEOTIDE SEQUENCE [LARGE SCALE GENOMIC DNA]</scope>
    <source>
        <strain evidence="1 2">ECONIH4</strain>
    </source>
</reference>